<gene>
    <name evidence="11" type="ORF">COHA_004920</name>
</gene>
<dbReference type="EMBL" id="JADXDR010000064">
    <property type="protein sequence ID" value="KAI7841301.1"/>
    <property type="molecule type" value="Genomic_DNA"/>
</dbReference>
<keyword evidence="12" id="KW-1185">Reference proteome</keyword>
<evidence type="ECO:0000256" key="5">
    <source>
        <dbReference type="ARBA" id="ARBA00023163"/>
    </source>
</evidence>
<feature type="region of interest" description="Disordered" evidence="9">
    <location>
        <begin position="129"/>
        <end position="163"/>
    </location>
</feature>
<dbReference type="Gene3D" id="3.30.50.10">
    <property type="entry name" value="Erythroid Transcription Factor GATA-1, subunit A"/>
    <property type="match status" value="1"/>
</dbReference>
<keyword evidence="4" id="KW-0805">Transcription regulation</keyword>
<evidence type="ECO:0000256" key="8">
    <source>
        <dbReference type="PROSITE-ProRule" id="PRU00094"/>
    </source>
</evidence>
<sequence length="262" mass="26833">MAETIAACLPADAGVASAAVHFAAAAAAAAQAQQPAQPPVMLDGEQYVCPAGAINGIKCCTKCGATKTPQWREGPFGPKTLCNACGVKRTRKLRAEAEGAKRRKLSASPAPPTLKAYGKYARQHYGADGMDSYGSLEPDNEAWGPPSAPGRRPQRRAAEEAAFRTARYARTGEWAEGEAADAALRAATPSSSSGYSLPSSSGPEEFGIQSKLGSSKRPPLSPTKPAGLASPSVLPSAAPLSPAVPVPPPQLPVAPALDGCSF</sequence>
<evidence type="ECO:0000313" key="12">
    <source>
        <dbReference type="Proteomes" id="UP001205105"/>
    </source>
</evidence>
<reference evidence="11" key="1">
    <citation type="submission" date="2020-11" db="EMBL/GenBank/DDBJ databases">
        <title>Chlorella ohadii genome sequencing and assembly.</title>
        <authorList>
            <person name="Murik O."/>
            <person name="Treves H."/>
            <person name="Kedem I."/>
            <person name="Shotland Y."/>
            <person name="Kaplan A."/>
        </authorList>
    </citation>
    <scope>NUCLEOTIDE SEQUENCE</scope>
    <source>
        <strain evidence="11">1</strain>
    </source>
</reference>
<evidence type="ECO:0000256" key="6">
    <source>
        <dbReference type="ARBA" id="ARBA00024019"/>
    </source>
</evidence>
<feature type="compositionally biased region" description="Low complexity" evidence="9">
    <location>
        <begin position="225"/>
        <end position="241"/>
    </location>
</feature>
<comment type="similarity">
    <text evidence="6">Belongs to the type IV zinc-finger family. Class B subfamily.</text>
</comment>
<dbReference type="SMART" id="SM00401">
    <property type="entry name" value="ZnF_GATA"/>
    <property type="match status" value="1"/>
</dbReference>
<feature type="domain" description="GATA-type" evidence="10">
    <location>
        <begin position="60"/>
        <end position="87"/>
    </location>
</feature>
<dbReference type="GO" id="GO:0008270">
    <property type="term" value="F:zinc ion binding"/>
    <property type="evidence" value="ECO:0007669"/>
    <property type="project" value="UniProtKB-KW"/>
</dbReference>
<evidence type="ECO:0000256" key="1">
    <source>
        <dbReference type="ARBA" id="ARBA00022723"/>
    </source>
</evidence>
<evidence type="ECO:0000256" key="7">
    <source>
        <dbReference type="ARBA" id="ARBA00037539"/>
    </source>
</evidence>
<dbReference type="InterPro" id="IPR000679">
    <property type="entry name" value="Znf_GATA"/>
</dbReference>
<dbReference type="Pfam" id="PF00320">
    <property type="entry name" value="GATA"/>
    <property type="match status" value="1"/>
</dbReference>
<protein>
    <recommendedName>
        <fullName evidence="10">GATA-type domain-containing protein</fullName>
    </recommendedName>
</protein>
<evidence type="ECO:0000256" key="3">
    <source>
        <dbReference type="ARBA" id="ARBA00022833"/>
    </source>
</evidence>
<dbReference type="GO" id="GO:0006355">
    <property type="term" value="P:regulation of DNA-templated transcription"/>
    <property type="evidence" value="ECO:0007669"/>
    <property type="project" value="InterPro"/>
</dbReference>
<dbReference type="PANTHER" id="PTHR47172">
    <property type="entry name" value="OS01G0976800 PROTEIN"/>
    <property type="match status" value="1"/>
</dbReference>
<keyword evidence="3" id="KW-0862">Zinc</keyword>
<evidence type="ECO:0000259" key="10">
    <source>
        <dbReference type="PROSITE" id="PS50114"/>
    </source>
</evidence>
<keyword evidence="1" id="KW-0479">Metal-binding</keyword>
<keyword evidence="5" id="KW-0804">Transcription</keyword>
<accession>A0AAD5DQL3</accession>
<feature type="compositionally biased region" description="Low complexity" evidence="9">
    <location>
        <begin position="253"/>
        <end position="262"/>
    </location>
</feature>
<name>A0AAD5DQL3_9CHLO</name>
<organism evidence="11 12">
    <name type="scientific">Chlorella ohadii</name>
    <dbReference type="NCBI Taxonomy" id="2649997"/>
    <lineage>
        <taxon>Eukaryota</taxon>
        <taxon>Viridiplantae</taxon>
        <taxon>Chlorophyta</taxon>
        <taxon>core chlorophytes</taxon>
        <taxon>Trebouxiophyceae</taxon>
        <taxon>Chlorellales</taxon>
        <taxon>Chlorellaceae</taxon>
        <taxon>Chlorella clade</taxon>
        <taxon>Chlorella</taxon>
    </lineage>
</organism>
<evidence type="ECO:0000313" key="11">
    <source>
        <dbReference type="EMBL" id="KAI7841301.1"/>
    </source>
</evidence>
<dbReference type="PANTHER" id="PTHR47172:SF24">
    <property type="entry name" value="GATA ZINC FINGER DOMAIN-CONTAINING PROTEIN 14-RELATED"/>
    <property type="match status" value="1"/>
</dbReference>
<dbReference type="GO" id="GO:0043565">
    <property type="term" value="F:sequence-specific DNA binding"/>
    <property type="evidence" value="ECO:0007669"/>
    <property type="project" value="InterPro"/>
</dbReference>
<evidence type="ECO:0000256" key="4">
    <source>
        <dbReference type="ARBA" id="ARBA00023015"/>
    </source>
</evidence>
<comment type="caution">
    <text evidence="11">The sequence shown here is derived from an EMBL/GenBank/DDBJ whole genome shotgun (WGS) entry which is preliminary data.</text>
</comment>
<evidence type="ECO:0000256" key="2">
    <source>
        <dbReference type="ARBA" id="ARBA00022771"/>
    </source>
</evidence>
<dbReference type="PROSITE" id="PS50114">
    <property type="entry name" value="GATA_ZN_FINGER_2"/>
    <property type="match status" value="1"/>
</dbReference>
<dbReference type="AlphaFoldDB" id="A0AAD5DQL3"/>
<dbReference type="InterPro" id="IPR013088">
    <property type="entry name" value="Znf_NHR/GATA"/>
</dbReference>
<proteinExistence type="inferred from homology"/>
<feature type="compositionally biased region" description="Pro residues" evidence="9">
    <location>
        <begin position="242"/>
        <end position="252"/>
    </location>
</feature>
<comment type="function">
    <text evidence="7">Transcriptional regulator that specifically binds 5'-GATA-3' or 5'-GAT-3' motifs within gene promoters.</text>
</comment>
<dbReference type="CDD" id="cd00202">
    <property type="entry name" value="ZnF_GATA"/>
    <property type="match status" value="1"/>
</dbReference>
<feature type="region of interest" description="Disordered" evidence="9">
    <location>
        <begin position="185"/>
        <end position="262"/>
    </location>
</feature>
<evidence type="ECO:0000256" key="9">
    <source>
        <dbReference type="SAM" id="MobiDB-lite"/>
    </source>
</evidence>
<feature type="compositionally biased region" description="Low complexity" evidence="9">
    <location>
        <begin position="185"/>
        <end position="203"/>
    </location>
</feature>
<keyword evidence="2 8" id="KW-0863">Zinc-finger</keyword>
<dbReference type="SUPFAM" id="SSF57716">
    <property type="entry name" value="Glucocorticoid receptor-like (DNA-binding domain)"/>
    <property type="match status" value="1"/>
</dbReference>
<dbReference type="Proteomes" id="UP001205105">
    <property type="component" value="Unassembled WGS sequence"/>
</dbReference>